<feature type="non-terminal residue" evidence="2">
    <location>
        <position position="483"/>
    </location>
</feature>
<dbReference type="OrthoDB" id="3355217at2759"/>
<evidence type="ECO:0000313" key="2">
    <source>
        <dbReference type="EMBL" id="ELU17182.1"/>
    </source>
</evidence>
<gene>
    <name evidence="2" type="ORF">CAPTEDRAFT_73168</name>
</gene>
<feature type="compositionally biased region" description="Low complexity" evidence="1">
    <location>
        <begin position="66"/>
        <end position="75"/>
    </location>
</feature>
<dbReference type="Proteomes" id="UP000014760">
    <property type="component" value="Unassembled WGS sequence"/>
</dbReference>
<evidence type="ECO:0000256" key="1">
    <source>
        <dbReference type="SAM" id="MobiDB-lite"/>
    </source>
</evidence>
<reference evidence="3" key="3">
    <citation type="submission" date="2015-06" db="UniProtKB">
        <authorList>
            <consortium name="EnsemblMetazoa"/>
        </authorList>
    </citation>
    <scope>IDENTIFICATION</scope>
</reference>
<dbReference type="HOGENOM" id="CLU_044550_0_0_1"/>
<feature type="compositionally biased region" description="Acidic residues" evidence="1">
    <location>
        <begin position="111"/>
        <end position="126"/>
    </location>
</feature>
<name>R7VF50_CAPTE</name>
<evidence type="ECO:0000313" key="3">
    <source>
        <dbReference type="EnsemblMetazoa" id="CapteP73168"/>
    </source>
</evidence>
<reference evidence="4" key="1">
    <citation type="submission" date="2012-12" db="EMBL/GenBank/DDBJ databases">
        <authorList>
            <person name="Hellsten U."/>
            <person name="Grimwood J."/>
            <person name="Chapman J.A."/>
            <person name="Shapiro H."/>
            <person name="Aerts A."/>
            <person name="Otillar R.P."/>
            <person name="Terry A.Y."/>
            <person name="Boore J.L."/>
            <person name="Simakov O."/>
            <person name="Marletaz F."/>
            <person name="Cho S.-J."/>
            <person name="Edsinger-Gonzales E."/>
            <person name="Havlak P."/>
            <person name="Kuo D.-H."/>
            <person name="Larsson T."/>
            <person name="Lv J."/>
            <person name="Arendt D."/>
            <person name="Savage R."/>
            <person name="Osoegawa K."/>
            <person name="de Jong P."/>
            <person name="Lindberg D.R."/>
            <person name="Seaver E.C."/>
            <person name="Weisblat D.A."/>
            <person name="Putnam N.H."/>
            <person name="Grigoriev I.V."/>
            <person name="Rokhsar D.S."/>
        </authorList>
    </citation>
    <scope>NUCLEOTIDE SEQUENCE</scope>
    <source>
        <strain evidence="4">I ESC-2004</strain>
    </source>
</reference>
<organism evidence="2">
    <name type="scientific">Capitella teleta</name>
    <name type="common">Polychaete worm</name>
    <dbReference type="NCBI Taxonomy" id="283909"/>
    <lineage>
        <taxon>Eukaryota</taxon>
        <taxon>Metazoa</taxon>
        <taxon>Spiralia</taxon>
        <taxon>Lophotrochozoa</taxon>
        <taxon>Annelida</taxon>
        <taxon>Polychaeta</taxon>
        <taxon>Sedentaria</taxon>
        <taxon>Scolecida</taxon>
        <taxon>Capitellidae</taxon>
        <taxon>Capitella</taxon>
    </lineage>
</organism>
<accession>R7VF50</accession>
<dbReference type="InterPro" id="IPR052789">
    <property type="entry name" value="SSUH2_homolog"/>
</dbReference>
<dbReference type="EMBL" id="KB292628">
    <property type="protein sequence ID" value="ELU17182.1"/>
    <property type="molecule type" value="Genomic_DNA"/>
</dbReference>
<dbReference type="OMA" id="KRCNTCS"/>
<dbReference type="PANTHER" id="PTHR48465:SF1">
    <property type="entry name" value="PROTEIN SSUH2 HOMOLOG"/>
    <property type="match status" value="1"/>
</dbReference>
<proteinExistence type="predicted"/>
<dbReference type="PANTHER" id="PTHR48465">
    <property type="entry name" value="PROTEIN SSUH2 HOMOLOG"/>
    <property type="match status" value="1"/>
</dbReference>
<feature type="region of interest" description="Disordered" evidence="1">
    <location>
        <begin position="1"/>
        <end position="134"/>
    </location>
</feature>
<feature type="non-terminal residue" evidence="2">
    <location>
        <position position="1"/>
    </location>
</feature>
<reference evidence="2 4" key="2">
    <citation type="journal article" date="2013" name="Nature">
        <title>Insights into bilaterian evolution from three spiralian genomes.</title>
        <authorList>
            <person name="Simakov O."/>
            <person name="Marletaz F."/>
            <person name="Cho S.J."/>
            <person name="Edsinger-Gonzales E."/>
            <person name="Havlak P."/>
            <person name="Hellsten U."/>
            <person name="Kuo D.H."/>
            <person name="Larsson T."/>
            <person name="Lv J."/>
            <person name="Arendt D."/>
            <person name="Savage R."/>
            <person name="Osoegawa K."/>
            <person name="de Jong P."/>
            <person name="Grimwood J."/>
            <person name="Chapman J.A."/>
            <person name="Shapiro H."/>
            <person name="Aerts A."/>
            <person name="Otillar R.P."/>
            <person name="Terry A.Y."/>
            <person name="Boore J.L."/>
            <person name="Grigoriev I.V."/>
            <person name="Lindberg D.R."/>
            <person name="Seaver E.C."/>
            <person name="Weisblat D.A."/>
            <person name="Putnam N.H."/>
            <person name="Rokhsar D.S."/>
        </authorList>
    </citation>
    <scope>NUCLEOTIDE SEQUENCE</scope>
    <source>
        <strain evidence="2 4">I ESC-2004</strain>
    </source>
</reference>
<evidence type="ECO:0008006" key="5">
    <source>
        <dbReference type="Google" id="ProtNLM"/>
    </source>
</evidence>
<dbReference type="AlphaFoldDB" id="R7VF50"/>
<feature type="compositionally biased region" description="Low complexity" evidence="1">
    <location>
        <begin position="86"/>
        <end position="96"/>
    </location>
</feature>
<dbReference type="EnsemblMetazoa" id="CapteT73168">
    <property type="protein sequence ID" value="CapteP73168"/>
    <property type="gene ID" value="CapteG73168"/>
</dbReference>
<dbReference type="EMBL" id="AMQN01017009">
    <property type="status" value="NOT_ANNOTATED_CDS"/>
    <property type="molecule type" value="Genomic_DNA"/>
</dbReference>
<keyword evidence="4" id="KW-1185">Reference proteome</keyword>
<feature type="compositionally biased region" description="Low complexity" evidence="1">
    <location>
        <begin position="1"/>
        <end position="58"/>
    </location>
</feature>
<evidence type="ECO:0000313" key="4">
    <source>
        <dbReference type="Proteomes" id="UP000014760"/>
    </source>
</evidence>
<sequence length="483" mass="52443">PAQNPGYPVPAGQQPGYPGQQPGYPGQQPGYPGQQPGHPGQQPGYPGQQPGYPGQQPGFAPPPQQGYPTGPQAPGVNPPNGPPQGGYPQPAGGVPQNGQPMQPPSGGEVVSYDDDVPDENPNEEEPVPSAPLLENMDNIQGYNNMSFNNATVPPPPAYDEVTQDNPPDRGEIKTLPVISESEARDALLGFVAQNCCYGKGAAQSMVVRDRESTSAFHYTLETFTEGRHTAWAYEGFRGQPVDGPQNGIPPAPWDIPAAPNQLFLNGKVAVEVPHTASVKVCHTCLGACKVRCHRCYGFGRVRCSSCRGSGSKSHMRNGEHVTSRCTFCHGHGRRRCNFCHGVGMVNCKTCSACGQLKCFIQLTVTWINHVEDYVEEKTALPNELIKSVTGKTVLEEQYPLVWPVTNFPDPAINQASNTIVQKHRTAFASERILHQRQKVRLVPVTEVSSQYKSTDFKFFVYGDESKVYAPEYPQQCCCGCTIL</sequence>
<protein>
    <recommendedName>
        <fullName evidence="5">Protein SSUH2 homolog</fullName>
    </recommendedName>
</protein>